<evidence type="ECO:0000313" key="2">
    <source>
        <dbReference type="Proteomes" id="UP001193081"/>
    </source>
</evidence>
<reference evidence="1 2" key="1">
    <citation type="submission" date="2021-03" db="EMBL/GenBank/DDBJ databases">
        <authorList>
            <person name="Grouzdev D.S."/>
        </authorList>
    </citation>
    <scope>NUCLEOTIDE SEQUENCE [LARGE SCALE GENOMIC DNA]</scope>
    <source>
        <strain evidence="1 2">M50-1</strain>
    </source>
</reference>
<organism evidence="1 2">
    <name type="scientific">Candidatus Chloroploca mongolica</name>
    <dbReference type="NCBI Taxonomy" id="2528176"/>
    <lineage>
        <taxon>Bacteria</taxon>
        <taxon>Bacillati</taxon>
        <taxon>Chloroflexota</taxon>
        <taxon>Chloroflexia</taxon>
        <taxon>Chloroflexales</taxon>
        <taxon>Chloroflexineae</taxon>
        <taxon>Oscillochloridaceae</taxon>
        <taxon>Candidatus Chloroploca</taxon>
    </lineage>
</organism>
<keyword evidence="2" id="KW-1185">Reference proteome</keyword>
<protein>
    <submittedName>
        <fullName evidence="1">Type II toxin-antitoxin system HigB family toxin</fullName>
    </submittedName>
</protein>
<name>A0ABS4DFS7_9CHLR</name>
<dbReference type="Proteomes" id="UP001193081">
    <property type="component" value="Unassembled WGS sequence"/>
</dbReference>
<evidence type="ECO:0000313" key="1">
    <source>
        <dbReference type="EMBL" id="MBP1468305.1"/>
    </source>
</evidence>
<accession>A0ABS4DFS7</accession>
<comment type="caution">
    <text evidence="1">The sequence shown here is derived from an EMBL/GenBank/DDBJ whole genome shotgun (WGS) entry which is preliminary data.</text>
</comment>
<proteinExistence type="predicted"/>
<dbReference type="EMBL" id="SIJK02000063">
    <property type="protein sequence ID" value="MBP1468305.1"/>
    <property type="molecule type" value="Genomic_DNA"/>
</dbReference>
<sequence>MPAGKLTVFNIGGNNVRLIAAIHYNRQKIYIRAVLTHDDYDADRWKE</sequence>
<dbReference type="Pfam" id="PF09907">
    <property type="entry name" value="HigB_toxin"/>
    <property type="match status" value="1"/>
</dbReference>
<dbReference type="InterPro" id="IPR018669">
    <property type="entry name" value="Toxin_HigB"/>
</dbReference>
<gene>
    <name evidence="1" type="ORF">EYB53_021520</name>
</gene>